<dbReference type="SMART" id="SM00320">
    <property type="entry name" value="WD40"/>
    <property type="match status" value="2"/>
</dbReference>
<dbReference type="SUPFAM" id="SSF50978">
    <property type="entry name" value="WD40 repeat-like"/>
    <property type="match status" value="1"/>
</dbReference>
<comment type="caution">
    <text evidence="4">The sequence shown here is derived from an EMBL/GenBank/DDBJ whole genome shotgun (WGS) entry which is preliminary data.</text>
</comment>
<dbReference type="Gene3D" id="2.130.10.10">
    <property type="entry name" value="YVTN repeat-like/Quinoprotein amine dehydrogenase"/>
    <property type="match status" value="1"/>
</dbReference>
<gene>
    <name evidence="4" type="ORF">PGLA2088_LOCUS41718</name>
</gene>
<feature type="domain" description="Pentatricopeptide repeat-containing protein-mitochondrial" evidence="3">
    <location>
        <begin position="118"/>
        <end position="239"/>
    </location>
</feature>
<dbReference type="Pfam" id="PF23276">
    <property type="entry name" value="TPR_24"/>
    <property type="match status" value="1"/>
</dbReference>
<dbReference type="InterPro" id="IPR002885">
    <property type="entry name" value="PPR_rpt"/>
</dbReference>
<protein>
    <recommendedName>
        <fullName evidence="3">Pentatricopeptide repeat-containing protein-mitochondrial domain-containing protein</fullName>
    </recommendedName>
</protein>
<dbReference type="Gene3D" id="1.25.40.10">
    <property type="entry name" value="Tetratricopeptide repeat domain"/>
    <property type="match status" value="2"/>
</dbReference>
<dbReference type="InterPro" id="IPR015943">
    <property type="entry name" value="WD40/YVTN_repeat-like_dom_sf"/>
</dbReference>
<dbReference type="InterPro" id="IPR001680">
    <property type="entry name" value="WD40_rpt"/>
</dbReference>
<organism evidence="4 5">
    <name type="scientific">Polarella glacialis</name>
    <name type="common">Dinoflagellate</name>
    <dbReference type="NCBI Taxonomy" id="89957"/>
    <lineage>
        <taxon>Eukaryota</taxon>
        <taxon>Sar</taxon>
        <taxon>Alveolata</taxon>
        <taxon>Dinophyceae</taxon>
        <taxon>Suessiales</taxon>
        <taxon>Suessiaceae</taxon>
        <taxon>Polarella</taxon>
    </lineage>
</organism>
<proteinExistence type="predicted"/>
<dbReference type="NCBIfam" id="TIGR00756">
    <property type="entry name" value="PPR"/>
    <property type="match status" value="1"/>
</dbReference>
<accession>A0A813L7C9</accession>
<dbReference type="EMBL" id="CAJNNW010033964">
    <property type="protein sequence ID" value="CAE8721091.1"/>
    <property type="molecule type" value="Genomic_DNA"/>
</dbReference>
<dbReference type="PANTHER" id="PTHR47447">
    <property type="entry name" value="OS03G0856100 PROTEIN"/>
    <property type="match status" value="1"/>
</dbReference>
<evidence type="ECO:0000313" key="4">
    <source>
        <dbReference type="EMBL" id="CAE8721091.1"/>
    </source>
</evidence>
<evidence type="ECO:0000256" key="1">
    <source>
        <dbReference type="ARBA" id="ARBA00022737"/>
    </source>
</evidence>
<dbReference type="PROSITE" id="PS51375">
    <property type="entry name" value="PPR"/>
    <property type="match status" value="1"/>
</dbReference>
<evidence type="ECO:0000256" key="2">
    <source>
        <dbReference type="PROSITE-ProRule" id="PRU00708"/>
    </source>
</evidence>
<dbReference type="InterPro" id="IPR036322">
    <property type="entry name" value="WD40_repeat_dom_sf"/>
</dbReference>
<evidence type="ECO:0000259" key="3">
    <source>
        <dbReference type="Pfam" id="PF23276"/>
    </source>
</evidence>
<keyword evidence="1" id="KW-0677">Repeat</keyword>
<dbReference type="InterPro" id="IPR011990">
    <property type="entry name" value="TPR-like_helical_dom_sf"/>
</dbReference>
<dbReference type="Pfam" id="PF01535">
    <property type="entry name" value="PPR"/>
    <property type="match status" value="1"/>
</dbReference>
<evidence type="ECO:0000313" key="5">
    <source>
        <dbReference type="Proteomes" id="UP000626109"/>
    </source>
</evidence>
<name>A0A813L7C9_POLGL</name>
<dbReference type="Proteomes" id="UP000626109">
    <property type="component" value="Unassembled WGS sequence"/>
</dbReference>
<dbReference type="PANTHER" id="PTHR47447:SF17">
    <property type="entry name" value="OS12G0638900 PROTEIN"/>
    <property type="match status" value="1"/>
</dbReference>
<reference evidence="4" key="1">
    <citation type="submission" date="2021-02" db="EMBL/GenBank/DDBJ databases">
        <authorList>
            <person name="Dougan E. K."/>
            <person name="Rhodes N."/>
            <person name="Thang M."/>
            <person name="Chan C."/>
        </authorList>
    </citation>
    <scope>NUCLEOTIDE SEQUENCE</scope>
</reference>
<feature type="repeat" description="PPR" evidence="2">
    <location>
        <begin position="247"/>
        <end position="281"/>
    </location>
</feature>
<dbReference type="AlphaFoldDB" id="A0A813L7C9"/>
<sequence length="902" mass="96799">MMELRLQPGISTLNRAVGTQEMELEAKQDESAPANLDLGHEWRRALLLLEEVVRAGFRPSEITFGAAVVACERAACWTRALELMCRALASWRKRKVVSPSRETGPAPPLVALSASVSACGRAGKWEIALQHLHLCETSRIVPSHAAFNAVITACEKRQRWVHALALLQHLRDSKLLPDATGMNAVLSALDKGLQWSKALELLHELRVSRLQADAVSMNAGISACARGQQWISALALFREAQRANLVTAISFNTAIAACSRGRRWQESIQVFQELRLQGYQPDHITFNSIAGALRGRSCWQTSLGLVHALDGLGVIGITGLREVSTCCERFGADRNILFGLLPLLRQRAVLLLRSPVPCRASTDAATEDGHPVAPVIDILSGLGLQSSEEFRLWRRGVVAPAMFALGALRSTCTPSGRSHAHLNPALDQVFGLGVHFTREAPLKHCWHGTAIASTASSEAAGGTAATTAPAAWFYLDVVLDAVTAPETSLVLGAFQSSMYQRTGWWEAAVVDISLLQTVCGYKGQQAVALVLGVFASSFLSMLASALLYLTGRSSGRREPWPAALEVSLSLPKTMIELDKAAEVHSKLNDSYSRLSRVTLDSHGGVHVASAIEPAEDPGQKGTEELLGKLAPHNLRHDDQPCALPDSLLWQIPAGKGGASRLALSPSGRLLAAAVSRGGGASELRVFSLATSRLHATCAPGHDALVYDLCWHAFPGRTGANAHPLLISCGGDGVVLIFEVPEDLQLAGPNAPQLRPQAKLNLPSHVYSVRPHPSLSADPRRLVLMCGGHGFGLMLCEVARLWKQDASGHGGSWIATTPHVQKQVSYEVASACEVALPHWQFISTTENRTGGSHPTGSSQVQHLDALSPVLADDGDDDNLYVTDAAGHVMLFQVRFDAALEARG</sequence>
<dbReference type="InterPro" id="IPR057027">
    <property type="entry name" value="TPR_mt"/>
</dbReference>